<dbReference type="CDD" id="cd01029">
    <property type="entry name" value="TOPRIM_primases"/>
    <property type="match status" value="1"/>
</dbReference>
<reference evidence="1" key="1">
    <citation type="journal article" date="2015" name="Nature">
        <title>Complex archaea that bridge the gap between prokaryotes and eukaryotes.</title>
        <authorList>
            <person name="Spang A."/>
            <person name="Saw J.H."/>
            <person name="Jorgensen S.L."/>
            <person name="Zaremba-Niedzwiedzka K."/>
            <person name="Martijn J."/>
            <person name="Lind A.E."/>
            <person name="van Eijk R."/>
            <person name="Schleper C."/>
            <person name="Guy L."/>
            <person name="Ettema T.J."/>
        </authorList>
    </citation>
    <scope>NUCLEOTIDE SEQUENCE</scope>
</reference>
<sequence length="468" mass="50945">KGGAAMNSNSTGPVQAVLGRLEGIKPTGLNKWEAYCPAHENPPDGHKQSLTVSQGEDGRALVYCHAGCQRSDVLAAIDMKDADLFLPKPEENKRRIVQAYDYCDKNDELIFQVVRYEPKDFLQRRPNGKGPDGKDSWIWKLNGAPRVLYRLPELLAADPSAWVFVPEGEKDVDNLRGINLVATTNPGGKGKWKHLADDSALHGRRVAIIPDKDKDGGGMKHAKDIAKRLYGKAAEVRIVELPDLPPKGDVSDWLDGLDCRPAEELRAALLEFAESAPVYEPSVSGPILIRLSDVKPEPLTWLWPGRMPLGKVTVISGDPGLGKSVITLDIAARVSKGTAWPDLPDTTNPSGSVILLSAEDDVADTIRPRLDAAEADVSRIAVLEAVRYPNPESGAWEKKMFSLRRDLSALEKAIKKLGDVRLIVIDPITAYLDGTDSHKNADVRGLLAPLSELAAKHKVAVLAVSHLN</sequence>
<feature type="non-terminal residue" evidence="1">
    <location>
        <position position="468"/>
    </location>
</feature>
<dbReference type="AlphaFoldDB" id="A0A0F9CN98"/>
<feature type="non-terminal residue" evidence="1">
    <location>
        <position position="1"/>
    </location>
</feature>
<comment type="caution">
    <text evidence="1">The sequence shown here is derived from an EMBL/GenBank/DDBJ whole genome shotgun (WGS) entry which is preliminary data.</text>
</comment>
<evidence type="ECO:0008006" key="2">
    <source>
        <dbReference type="Google" id="ProtNLM"/>
    </source>
</evidence>
<dbReference type="EMBL" id="LAZR01043413">
    <property type="protein sequence ID" value="KKL07141.1"/>
    <property type="molecule type" value="Genomic_DNA"/>
</dbReference>
<dbReference type="Gene3D" id="3.40.1360.10">
    <property type="match status" value="1"/>
</dbReference>
<dbReference type="InterPro" id="IPR027417">
    <property type="entry name" value="P-loop_NTPase"/>
</dbReference>
<protein>
    <recommendedName>
        <fullName evidence="2">AAA+ ATPase domain-containing protein</fullName>
    </recommendedName>
</protein>
<organism evidence="1">
    <name type="scientific">marine sediment metagenome</name>
    <dbReference type="NCBI Taxonomy" id="412755"/>
    <lineage>
        <taxon>unclassified sequences</taxon>
        <taxon>metagenomes</taxon>
        <taxon>ecological metagenomes</taxon>
    </lineage>
</organism>
<proteinExistence type="predicted"/>
<dbReference type="SUPFAM" id="SSF52540">
    <property type="entry name" value="P-loop containing nucleoside triphosphate hydrolases"/>
    <property type="match status" value="1"/>
</dbReference>
<accession>A0A0F9CN98</accession>
<name>A0A0F9CN98_9ZZZZ</name>
<dbReference type="InterPro" id="IPR034154">
    <property type="entry name" value="TOPRIM_DnaG/twinkle"/>
</dbReference>
<gene>
    <name evidence="1" type="ORF">LCGC14_2588990</name>
</gene>
<dbReference type="Pfam" id="PF13481">
    <property type="entry name" value="AAA_25"/>
    <property type="match status" value="1"/>
</dbReference>
<dbReference type="Gene3D" id="3.40.50.300">
    <property type="entry name" value="P-loop containing nucleotide triphosphate hydrolases"/>
    <property type="match status" value="1"/>
</dbReference>
<evidence type="ECO:0000313" key="1">
    <source>
        <dbReference type="EMBL" id="KKL07141.1"/>
    </source>
</evidence>